<organism evidence="2">
    <name type="scientific">uncultured Gemmatimonadota bacterium</name>
    <dbReference type="NCBI Taxonomy" id="203437"/>
    <lineage>
        <taxon>Bacteria</taxon>
        <taxon>Pseudomonadati</taxon>
        <taxon>Gemmatimonadota</taxon>
        <taxon>environmental samples</taxon>
    </lineage>
</organism>
<dbReference type="AlphaFoldDB" id="A0A6J4MUE6"/>
<feature type="region of interest" description="Disordered" evidence="1">
    <location>
        <begin position="157"/>
        <end position="193"/>
    </location>
</feature>
<feature type="compositionally biased region" description="Basic and acidic residues" evidence="1">
    <location>
        <begin position="1"/>
        <end position="11"/>
    </location>
</feature>
<sequence>GRIHRPADRVDAGASRGPGVRGDRRLCGVGKLLSPRAGGRHRAHRRVPRGAGGREPVDGVPDRVGVQRGRRAGDLRRRQEVRRRVLPDTRWTLPAAAQADGAAVGLLRQARRQGDLHQPLSPRVPRRRPHLRGDQRDELLARRRADRRGLRGVVRADRVPGRHGGGELGADPRQRRGVGPVPGHRGRHPGRGRALVVVPQPQGIAGV</sequence>
<accession>A0A6J4MUE6</accession>
<feature type="region of interest" description="Disordered" evidence="1">
    <location>
        <begin position="113"/>
        <end position="137"/>
    </location>
</feature>
<evidence type="ECO:0000313" key="2">
    <source>
        <dbReference type="EMBL" id="CAA9369090.1"/>
    </source>
</evidence>
<feature type="non-terminal residue" evidence="2">
    <location>
        <position position="207"/>
    </location>
</feature>
<feature type="compositionally biased region" description="Basic residues" evidence="1">
    <location>
        <begin position="38"/>
        <end position="48"/>
    </location>
</feature>
<protein>
    <submittedName>
        <fullName evidence="2">Uncharacterized protein</fullName>
    </submittedName>
</protein>
<name>A0A6J4MUE6_9BACT</name>
<proteinExistence type="predicted"/>
<gene>
    <name evidence="2" type="ORF">AVDCRST_MAG89-4403</name>
</gene>
<feature type="region of interest" description="Disordered" evidence="1">
    <location>
        <begin position="1"/>
        <end position="65"/>
    </location>
</feature>
<feature type="non-terminal residue" evidence="2">
    <location>
        <position position="1"/>
    </location>
</feature>
<reference evidence="2" key="1">
    <citation type="submission" date="2020-02" db="EMBL/GenBank/DDBJ databases">
        <authorList>
            <person name="Meier V. D."/>
        </authorList>
    </citation>
    <scope>NUCLEOTIDE SEQUENCE</scope>
    <source>
        <strain evidence="2">AVDCRST_MAG89</strain>
    </source>
</reference>
<evidence type="ECO:0000256" key="1">
    <source>
        <dbReference type="SAM" id="MobiDB-lite"/>
    </source>
</evidence>
<dbReference type="EMBL" id="CADCTV010000923">
    <property type="protein sequence ID" value="CAA9369090.1"/>
    <property type="molecule type" value="Genomic_DNA"/>
</dbReference>